<name>A0A437QCA6_9GAMM</name>
<evidence type="ECO:0000313" key="3">
    <source>
        <dbReference type="Proteomes" id="UP000283077"/>
    </source>
</evidence>
<keyword evidence="3" id="KW-1185">Reference proteome</keyword>
<evidence type="ECO:0008006" key="4">
    <source>
        <dbReference type="Google" id="ProtNLM"/>
    </source>
</evidence>
<keyword evidence="1" id="KW-0732">Signal</keyword>
<gene>
    <name evidence="2" type="ORF">EOE67_19295</name>
</gene>
<dbReference type="OrthoDB" id="5737916at2"/>
<proteinExistence type="predicted"/>
<evidence type="ECO:0000313" key="2">
    <source>
        <dbReference type="EMBL" id="RVU32003.1"/>
    </source>
</evidence>
<protein>
    <recommendedName>
        <fullName evidence="4">DUF2846 domain-containing protein</fullName>
    </recommendedName>
</protein>
<dbReference type="EMBL" id="SACS01000032">
    <property type="protein sequence ID" value="RVU32003.1"/>
    <property type="molecule type" value="Genomic_DNA"/>
</dbReference>
<feature type="signal peptide" evidence="1">
    <location>
        <begin position="1"/>
        <end position="16"/>
    </location>
</feature>
<dbReference type="RefSeq" id="WP_127701047.1">
    <property type="nucleotide sequence ID" value="NZ_SACS01000032.1"/>
</dbReference>
<feature type="chain" id="PRO_5019178239" description="DUF2846 domain-containing protein" evidence="1">
    <location>
        <begin position="17"/>
        <end position="173"/>
    </location>
</feature>
<reference evidence="2 3" key="1">
    <citation type="submission" date="2019-01" db="EMBL/GenBank/DDBJ databases">
        <authorList>
            <person name="Chen W.-M."/>
        </authorList>
    </citation>
    <scope>NUCLEOTIDE SEQUENCE [LARGE SCALE GENOMIC DNA]</scope>
    <source>
        <strain evidence="2 3">KYPC3</strain>
    </source>
</reference>
<evidence type="ECO:0000256" key="1">
    <source>
        <dbReference type="SAM" id="SignalP"/>
    </source>
</evidence>
<sequence>MSVWKSLLLISTVVLFACSQQVSSIKSSTHDSVSVNGGYLLLSVDSDVDLEELKVAGQKNFFLGAADLTAGNHYILIDLPAGHYQIESVKLNQRWQLHLKSGFWNFRVQHGQISYIGELQLKGRIPELENRASMALQYLEQHHAALLNNYQVRYSGPGEDHYFEYVEGRGAAK</sequence>
<organism evidence="2 3">
    <name type="scientific">Rheinheimera riviphila</name>
    <dbReference type="NCBI Taxonomy" id="1834037"/>
    <lineage>
        <taxon>Bacteria</taxon>
        <taxon>Pseudomonadati</taxon>
        <taxon>Pseudomonadota</taxon>
        <taxon>Gammaproteobacteria</taxon>
        <taxon>Chromatiales</taxon>
        <taxon>Chromatiaceae</taxon>
        <taxon>Rheinheimera</taxon>
    </lineage>
</organism>
<dbReference type="Proteomes" id="UP000283077">
    <property type="component" value="Unassembled WGS sequence"/>
</dbReference>
<comment type="caution">
    <text evidence="2">The sequence shown here is derived from an EMBL/GenBank/DDBJ whole genome shotgun (WGS) entry which is preliminary data.</text>
</comment>
<accession>A0A437QCA6</accession>
<dbReference type="AlphaFoldDB" id="A0A437QCA6"/>
<dbReference type="PROSITE" id="PS51257">
    <property type="entry name" value="PROKAR_LIPOPROTEIN"/>
    <property type="match status" value="1"/>
</dbReference>